<name>H1PWD5_9FUSO</name>
<dbReference type="AlphaFoldDB" id="H1PWD5"/>
<dbReference type="Pfam" id="PF19645">
    <property type="entry name" value="DUF6148"/>
    <property type="match status" value="1"/>
</dbReference>
<reference evidence="1 2" key="1">
    <citation type="submission" date="2012-07" db="EMBL/GenBank/DDBJ databases">
        <title>The Genome Sequence of Fusobacterium ulcerans 12_1B.</title>
        <authorList>
            <consortium name="The Broad Institute Genome Sequencing Platform"/>
            <person name="Earl A."/>
            <person name="Ward D."/>
            <person name="Feldgarden M."/>
            <person name="Gevers D."/>
            <person name="Strauss J."/>
            <person name="Ambrose C.E."/>
            <person name="Allen-Vercoe E."/>
            <person name="Walker B."/>
            <person name="Young S.K."/>
            <person name="Zeng Q."/>
            <person name="Gargeya S."/>
            <person name="Fitzgerald M."/>
            <person name="Haas B."/>
            <person name="Abouelleil A."/>
            <person name="Alvarado L."/>
            <person name="Arachchi H.M."/>
            <person name="Berlin A.M."/>
            <person name="Chapman S.B."/>
            <person name="Goldberg J."/>
            <person name="Griggs A."/>
            <person name="Gujja S."/>
            <person name="Hansen M."/>
            <person name="Howarth C."/>
            <person name="Imamovic A."/>
            <person name="Larimer J."/>
            <person name="McCowen C."/>
            <person name="Montmayeur A."/>
            <person name="Murphy C."/>
            <person name="Neiman D."/>
            <person name="Pearson M."/>
            <person name="Priest M."/>
            <person name="Roberts A."/>
            <person name="Saif S."/>
            <person name="Shea T."/>
            <person name="Sisk P."/>
            <person name="Sykes S."/>
            <person name="Wortman J."/>
            <person name="Nusbaum C."/>
            <person name="Birren B."/>
        </authorList>
    </citation>
    <scope>NUCLEOTIDE SEQUENCE [LARGE SCALE GENOMIC DNA]</scope>
    <source>
        <strain evidence="1 2">12_1B</strain>
    </source>
</reference>
<dbReference type="PATRIC" id="fig|457404.5.peg.2428"/>
<proteinExistence type="predicted"/>
<evidence type="ECO:0000313" key="2">
    <source>
        <dbReference type="Proteomes" id="UP000003233"/>
    </source>
</evidence>
<sequence length="74" mass="8395">MIIFDEETCKRHFDMWLNADLAVAKGQSYTIGGRTLTRVNSGEINRNLELWAGRLKKIQNKSSGPRTFTIIPKG</sequence>
<protein>
    <submittedName>
        <fullName evidence="1">Uncharacterized protein</fullName>
    </submittedName>
</protein>
<evidence type="ECO:0000313" key="1">
    <source>
        <dbReference type="EMBL" id="EHO79466.1"/>
    </source>
</evidence>
<organism evidence="1 2">
    <name type="scientific">Fusobacterium ulcerans 12-1B</name>
    <dbReference type="NCBI Taxonomy" id="457404"/>
    <lineage>
        <taxon>Bacteria</taxon>
        <taxon>Fusobacteriati</taxon>
        <taxon>Fusobacteriota</taxon>
        <taxon>Fusobacteriia</taxon>
        <taxon>Fusobacteriales</taxon>
        <taxon>Fusobacteriaceae</taxon>
        <taxon>Fusobacterium</taxon>
    </lineage>
</organism>
<dbReference type="InterPro" id="IPR046146">
    <property type="entry name" value="DUF6148"/>
</dbReference>
<dbReference type="Proteomes" id="UP000003233">
    <property type="component" value="Unassembled WGS sequence"/>
</dbReference>
<keyword evidence="2" id="KW-1185">Reference proteome</keyword>
<dbReference type="EMBL" id="AGWJ02000022">
    <property type="protein sequence ID" value="EHO79466.1"/>
    <property type="molecule type" value="Genomic_DNA"/>
</dbReference>
<gene>
    <name evidence="1" type="ORF">HMPREF0402_02728</name>
</gene>
<comment type="caution">
    <text evidence="1">The sequence shown here is derived from an EMBL/GenBank/DDBJ whole genome shotgun (WGS) entry which is preliminary data.</text>
</comment>
<dbReference type="HOGENOM" id="CLU_158502_1_1_0"/>
<accession>H1PWD5</accession>
<dbReference type="BioCyc" id="FSP457404-HMP:GTSQ-2754-MONOMER"/>